<organism evidence="1 2">
    <name type="scientific">[Clostridium] hylemonae DSM 15053</name>
    <dbReference type="NCBI Taxonomy" id="553973"/>
    <lineage>
        <taxon>Bacteria</taxon>
        <taxon>Bacillati</taxon>
        <taxon>Bacillota</taxon>
        <taxon>Clostridia</taxon>
        <taxon>Lachnospirales</taxon>
        <taxon>Lachnospiraceae</taxon>
    </lineage>
</organism>
<reference evidence="1" key="2">
    <citation type="submission" date="2013-06" db="EMBL/GenBank/DDBJ databases">
        <title>Draft genome sequence of Clostridium hylemonae (DSM 15053).</title>
        <authorList>
            <person name="Sudarsanam P."/>
            <person name="Ley R."/>
            <person name="Guruge J."/>
            <person name="Turnbaugh P.J."/>
            <person name="Mahowald M."/>
            <person name="Liep D."/>
            <person name="Gordon J."/>
        </authorList>
    </citation>
    <scope>NUCLEOTIDE SEQUENCE</scope>
    <source>
        <strain evidence="1">DSM 15053</strain>
    </source>
</reference>
<keyword evidence="2" id="KW-1185">Reference proteome</keyword>
<evidence type="ECO:0000313" key="2">
    <source>
        <dbReference type="Proteomes" id="UP000004893"/>
    </source>
</evidence>
<name>C0C612_9FIRM</name>
<gene>
    <name evidence="1" type="ORF">CLOHYLEM_07549</name>
</gene>
<reference evidence="1" key="1">
    <citation type="submission" date="2009-02" db="EMBL/GenBank/DDBJ databases">
        <authorList>
            <person name="Fulton L."/>
            <person name="Clifton S."/>
            <person name="Fulton B."/>
            <person name="Xu J."/>
            <person name="Minx P."/>
            <person name="Pepin K.H."/>
            <person name="Johnson M."/>
            <person name="Bhonagiri V."/>
            <person name="Nash W.E."/>
            <person name="Mardis E.R."/>
            <person name="Wilson R.K."/>
        </authorList>
    </citation>
    <scope>NUCLEOTIDE SEQUENCE [LARGE SCALE GENOMIC DNA]</scope>
    <source>
        <strain evidence="1">DSM 15053</strain>
    </source>
</reference>
<comment type="caution">
    <text evidence="1">The sequence shown here is derived from an EMBL/GenBank/DDBJ whole genome shotgun (WGS) entry which is preliminary data.</text>
</comment>
<protein>
    <submittedName>
        <fullName evidence="1">Uncharacterized protein</fullName>
    </submittedName>
</protein>
<proteinExistence type="predicted"/>
<dbReference type="Proteomes" id="UP000004893">
    <property type="component" value="Unassembled WGS sequence"/>
</dbReference>
<accession>C0C612</accession>
<dbReference type="EMBL" id="ABYI02000041">
    <property type="protein sequence ID" value="EEG72546.1"/>
    <property type="molecule type" value="Genomic_DNA"/>
</dbReference>
<dbReference type="AlphaFoldDB" id="C0C612"/>
<dbReference type="HOGENOM" id="CLU_3307374_0_0_9"/>
<evidence type="ECO:0000313" key="1">
    <source>
        <dbReference type="EMBL" id="EEG72546.1"/>
    </source>
</evidence>
<sequence>MGAIEKMIFDERNGLWHEKKGHYSLPCITSRRRKDDRIV</sequence>